<accession>B8CGC4</accession>
<dbReference type="Gene3D" id="3.40.395.10">
    <property type="entry name" value="Adenoviral Proteinase, Chain A"/>
    <property type="match status" value="1"/>
</dbReference>
<feature type="domain" description="Ubiquitin-like protease family profile" evidence="5">
    <location>
        <begin position="876"/>
        <end position="1121"/>
    </location>
</feature>
<reference evidence="6 7" key="2">
    <citation type="journal article" date="2008" name="Nature">
        <title>The Phaeodactylum genome reveals the evolutionary history of diatom genomes.</title>
        <authorList>
            <person name="Bowler C."/>
            <person name="Allen A.E."/>
            <person name="Badger J.H."/>
            <person name="Grimwood J."/>
            <person name="Jabbari K."/>
            <person name="Kuo A."/>
            <person name="Maheswari U."/>
            <person name="Martens C."/>
            <person name="Maumus F."/>
            <person name="Otillar R.P."/>
            <person name="Rayko E."/>
            <person name="Salamov A."/>
            <person name="Vandepoele K."/>
            <person name="Beszteri B."/>
            <person name="Gruber A."/>
            <person name="Heijde M."/>
            <person name="Katinka M."/>
            <person name="Mock T."/>
            <person name="Valentin K."/>
            <person name="Verret F."/>
            <person name="Berges J.A."/>
            <person name="Brownlee C."/>
            <person name="Cadoret J.P."/>
            <person name="Chiovitti A."/>
            <person name="Choi C.J."/>
            <person name="Coesel S."/>
            <person name="De Martino A."/>
            <person name="Detter J.C."/>
            <person name="Durkin C."/>
            <person name="Falciatore A."/>
            <person name="Fournet J."/>
            <person name="Haruta M."/>
            <person name="Huysman M.J."/>
            <person name="Jenkins B.D."/>
            <person name="Jiroutova K."/>
            <person name="Jorgensen R.E."/>
            <person name="Joubert Y."/>
            <person name="Kaplan A."/>
            <person name="Kroger N."/>
            <person name="Kroth P.G."/>
            <person name="La Roche J."/>
            <person name="Lindquist E."/>
            <person name="Lommer M."/>
            <person name="Martin-Jezequel V."/>
            <person name="Lopez P.J."/>
            <person name="Lucas S."/>
            <person name="Mangogna M."/>
            <person name="McGinnis K."/>
            <person name="Medlin L.K."/>
            <person name="Montsant A."/>
            <person name="Oudot-Le Secq M.P."/>
            <person name="Napoli C."/>
            <person name="Obornik M."/>
            <person name="Parker M.S."/>
            <person name="Petit J.L."/>
            <person name="Porcel B.M."/>
            <person name="Poulsen N."/>
            <person name="Robison M."/>
            <person name="Rychlewski L."/>
            <person name="Rynearson T.A."/>
            <person name="Schmutz J."/>
            <person name="Shapiro H."/>
            <person name="Siaut M."/>
            <person name="Stanley M."/>
            <person name="Sussman M.R."/>
            <person name="Taylor A.R."/>
            <person name="Vardi A."/>
            <person name="von Dassow P."/>
            <person name="Vyverman W."/>
            <person name="Willis A."/>
            <person name="Wyrwicz L.S."/>
            <person name="Rokhsar D.S."/>
            <person name="Weissenbach J."/>
            <person name="Armbrust E.V."/>
            <person name="Green B.R."/>
            <person name="Van de Peer Y."/>
            <person name="Grigoriev I.V."/>
        </authorList>
    </citation>
    <scope>NUCLEOTIDE SEQUENCE [LARGE SCALE GENOMIC DNA]</scope>
    <source>
        <strain evidence="6 7">CCMP1335</strain>
    </source>
</reference>
<feature type="compositionally biased region" description="Basic and acidic residues" evidence="4">
    <location>
        <begin position="201"/>
        <end position="242"/>
    </location>
</feature>
<dbReference type="EMBL" id="CM000654">
    <property type="protein sequence ID" value="EED87468.1"/>
    <property type="molecule type" value="Genomic_DNA"/>
</dbReference>
<feature type="compositionally biased region" description="Low complexity" evidence="4">
    <location>
        <begin position="532"/>
        <end position="546"/>
    </location>
</feature>
<feature type="compositionally biased region" description="Basic and acidic residues" evidence="4">
    <location>
        <begin position="66"/>
        <end position="76"/>
    </location>
</feature>
<gene>
    <name evidence="6" type="ORF">THAPSDRAFT_25854</name>
</gene>
<dbReference type="PANTHER" id="PTHR47764:SF2">
    <property type="entry name" value="UBIQUITIN-LIKE PROTEASE FAMILY PROFILE DOMAIN-CONTAINING PROTEIN"/>
    <property type="match status" value="1"/>
</dbReference>
<dbReference type="STRING" id="35128.B8CGC4"/>
<dbReference type="AlphaFoldDB" id="B8CGC4"/>
<dbReference type="InParanoid" id="B8CGC4"/>
<dbReference type="GO" id="GO:0006508">
    <property type="term" value="P:proteolysis"/>
    <property type="evidence" value="ECO:0007669"/>
    <property type="project" value="UniProtKB-KW"/>
</dbReference>
<protein>
    <recommendedName>
        <fullName evidence="5">Ubiquitin-like protease family profile domain-containing protein</fullName>
    </recommendedName>
</protein>
<dbReference type="KEGG" id="tps:THAPSDRAFT_25854"/>
<dbReference type="OMA" id="DDSTHIV"/>
<dbReference type="InterPro" id="IPR003653">
    <property type="entry name" value="Peptidase_C48_C"/>
</dbReference>
<evidence type="ECO:0000256" key="4">
    <source>
        <dbReference type="SAM" id="MobiDB-lite"/>
    </source>
</evidence>
<evidence type="ECO:0000313" key="6">
    <source>
        <dbReference type="EMBL" id="EED87468.1"/>
    </source>
</evidence>
<feature type="compositionally biased region" description="Polar residues" evidence="4">
    <location>
        <begin position="183"/>
        <end position="200"/>
    </location>
</feature>
<feature type="compositionally biased region" description="Low complexity" evidence="4">
    <location>
        <begin position="296"/>
        <end position="306"/>
    </location>
</feature>
<dbReference type="HOGENOM" id="CLU_267820_0_0_1"/>
<dbReference type="PANTHER" id="PTHR47764">
    <property type="entry name" value="UBIQUITIN-LIKE-SPECIFIC PROTEASE 2B-RELATED"/>
    <property type="match status" value="1"/>
</dbReference>
<feature type="region of interest" description="Disordered" evidence="4">
    <location>
        <begin position="454"/>
        <end position="600"/>
    </location>
</feature>
<feature type="compositionally biased region" description="Basic residues" evidence="4">
    <location>
        <begin position="9"/>
        <end position="24"/>
    </location>
</feature>
<feature type="compositionally biased region" description="Acidic residues" evidence="4">
    <location>
        <begin position="568"/>
        <end position="585"/>
    </location>
</feature>
<dbReference type="GeneID" id="7448889"/>
<dbReference type="eggNOG" id="KOG0779">
    <property type="taxonomic scope" value="Eukaryota"/>
</dbReference>
<feature type="region of interest" description="Disordered" evidence="4">
    <location>
        <begin position="1"/>
        <end position="149"/>
    </location>
</feature>
<feature type="compositionally biased region" description="Basic and acidic residues" evidence="4">
    <location>
        <begin position="356"/>
        <end position="368"/>
    </location>
</feature>
<evidence type="ECO:0000256" key="2">
    <source>
        <dbReference type="ARBA" id="ARBA00022670"/>
    </source>
</evidence>
<dbReference type="Proteomes" id="UP000001449">
    <property type="component" value="Chromosome 23"/>
</dbReference>
<feature type="compositionally biased region" description="Basic and acidic residues" evidence="4">
    <location>
        <begin position="454"/>
        <end position="474"/>
    </location>
</feature>
<comment type="similarity">
    <text evidence="1">Belongs to the peptidase C48 family.</text>
</comment>
<name>B8CGC4_THAPS</name>
<organism evidence="6 7">
    <name type="scientific">Thalassiosira pseudonana</name>
    <name type="common">Marine diatom</name>
    <name type="synonym">Cyclotella nana</name>
    <dbReference type="NCBI Taxonomy" id="35128"/>
    <lineage>
        <taxon>Eukaryota</taxon>
        <taxon>Sar</taxon>
        <taxon>Stramenopiles</taxon>
        <taxon>Ochrophyta</taxon>
        <taxon>Bacillariophyta</taxon>
        <taxon>Coscinodiscophyceae</taxon>
        <taxon>Thalassiosirophycidae</taxon>
        <taxon>Thalassiosirales</taxon>
        <taxon>Thalassiosiraceae</taxon>
        <taxon>Thalassiosira</taxon>
    </lineage>
</organism>
<dbReference type="PROSITE" id="PS50600">
    <property type="entry name" value="ULP_PROTEASE"/>
    <property type="match status" value="1"/>
</dbReference>
<feature type="region of interest" description="Disordered" evidence="4">
    <location>
        <begin position="174"/>
        <end position="381"/>
    </location>
</feature>
<dbReference type="SUPFAM" id="SSF54001">
    <property type="entry name" value="Cysteine proteinases"/>
    <property type="match status" value="1"/>
</dbReference>
<reference evidence="6 7" key="1">
    <citation type="journal article" date="2004" name="Science">
        <title>The genome of the diatom Thalassiosira pseudonana: ecology, evolution, and metabolism.</title>
        <authorList>
            <person name="Armbrust E.V."/>
            <person name="Berges J.A."/>
            <person name="Bowler C."/>
            <person name="Green B.R."/>
            <person name="Martinez D."/>
            <person name="Putnam N.H."/>
            <person name="Zhou S."/>
            <person name="Allen A.E."/>
            <person name="Apt K.E."/>
            <person name="Bechner M."/>
            <person name="Brzezinski M.A."/>
            <person name="Chaal B.K."/>
            <person name="Chiovitti A."/>
            <person name="Davis A.K."/>
            <person name="Demarest M.S."/>
            <person name="Detter J.C."/>
            <person name="Glavina T."/>
            <person name="Goodstein D."/>
            <person name="Hadi M.Z."/>
            <person name="Hellsten U."/>
            <person name="Hildebrand M."/>
            <person name="Jenkins B.D."/>
            <person name="Jurka J."/>
            <person name="Kapitonov V.V."/>
            <person name="Kroger N."/>
            <person name="Lau W.W."/>
            <person name="Lane T.W."/>
            <person name="Larimer F.W."/>
            <person name="Lippmeier J.C."/>
            <person name="Lucas S."/>
            <person name="Medina M."/>
            <person name="Montsant A."/>
            <person name="Obornik M."/>
            <person name="Parker M.S."/>
            <person name="Palenik B."/>
            <person name="Pazour G.J."/>
            <person name="Richardson P.M."/>
            <person name="Rynearson T.A."/>
            <person name="Saito M.A."/>
            <person name="Schwartz D.C."/>
            <person name="Thamatrakoln K."/>
            <person name="Valentin K."/>
            <person name="Vardi A."/>
            <person name="Wilkerson F.P."/>
            <person name="Rokhsar D.S."/>
        </authorList>
    </citation>
    <scope>NUCLEOTIDE SEQUENCE [LARGE SCALE GENOMIC DNA]</scope>
    <source>
        <strain evidence="6 7">CCMP1335</strain>
    </source>
</reference>
<keyword evidence="7" id="KW-1185">Reference proteome</keyword>
<evidence type="ECO:0000256" key="3">
    <source>
        <dbReference type="ARBA" id="ARBA00022801"/>
    </source>
</evidence>
<feature type="compositionally biased region" description="Basic and acidic residues" evidence="4">
    <location>
        <begin position="99"/>
        <end position="114"/>
    </location>
</feature>
<evidence type="ECO:0000313" key="7">
    <source>
        <dbReference type="Proteomes" id="UP000001449"/>
    </source>
</evidence>
<dbReference type="PaxDb" id="35128-Thaps25854"/>
<keyword evidence="2" id="KW-0645">Protease</keyword>
<dbReference type="RefSeq" id="XP_002295164.1">
    <property type="nucleotide sequence ID" value="XM_002295128.1"/>
</dbReference>
<dbReference type="InterPro" id="IPR038765">
    <property type="entry name" value="Papain-like_cys_pep_sf"/>
</dbReference>
<evidence type="ECO:0000256" key="1">
    <source>
        <dbReference type="ARBA" id="ARBA00005234"/>
    </source>
</evidence>
<feature type="compositionally biased region" description="Basic residues" evidence="4">
    <location>
        <begin position="547"/>
        <end position="557"/>
    </location>
</feature>
<evidence type="ECO:0000259" key="5">
    <source>
        <dbReference type="PROSITE" id="PS50600"/>
    </source>
</evidence>
<proteinExistence type="inferred from homology"/>
<keyword evidence="3" id="KW-0378">Hydrolase</keyword>
<dbReference type="Pfam" id="PF02902">
    <property type="entry name" value="Peptidase_C48"/>
    <property type="match status" value="1"/>
</dbReference>
<sequence>MDFDPVKINKPHRKGSHQKNRPRGKPVQIPQPSDGGTHRTHNNDPWYDGMNDYDDDSNSGSGFSHAADDGSVGERRRSSRPTTSRGENDRKKKERRQRQKEACTRSQQQRKETTVEMSSDEDEEVEPNRHEPGRSFDGISLGGGESEAKVASWKNKYGVQEGETDIVDAVKSRKRWKRANHHGPSSLTEVYSGTQQFQRIRQSERSRHRDLMVSRSSHYEDPLDEARALQDHSPRHAQRREMQACAATSRRGKSETATQQMSRFMGMLGSGGTARKYGTGSTVSNRSRKSSHKEGGISSINGNISIHEGFNSFIPRKRNSSSESAQSTSEKKRNNDVFDQVDEAPIAPQKKMSHQHAIDVDKSSRSDDLSFSEHTNAREEEVDIEGALASVNNEYVAAKSSFGAIKRVRDGREARKAALIATTVAFYYALIDYAVTQGTPSDVDFSTRFTTKQKDVIETEPHRGSGRKRPDIISKRTQKGKQSDPTADRMRSSGMAPVEASSIADEEWMSRMSESDKKKKKQLKRIQLQSRIPSLISSQTSLPSSRKSGRLSGKGKKREGASENNAIEIEDSSSSSDDESVDSDSTEAVGEMLHSESLTPRRKTRAVGDLAVLDAVRIAIGEKVFSSKCELKIQFSSKEPYLLLSYSKRDSAKIQEHLIPLKSETLTEVKYFIATKDNDDYDSEIDDSMTFISFRIQPTEENGLDVFSNAYNQESNEEKHSREYVSVECRDTDQFQALLMQMKEHDDLSVWCNNGSELKVPELPKYNASLAKANAAEVNARKRESIGMKTRSGKGRGRKVLIDAENKLLLVYPFKGADEEMLAEASTGLKELSGHHLGVKDEMDVEEVEATANDSSDQNDDEATVEVKGSARAHYVTICQEDYNRLEPGQFLNDSLVDFWMRWYDHCSRVALPPMTLLSRHPLSFPPPIFHSHYRISREQSHLGNKSDVHFFTSHFMSTLEEENDPSSVASWTKKKKIDIFKKKLIFVPVNADLHWSLCVIVNPGLLYQPPAKSSEASDAMDVDTEDETVSVELMDTEDEAEAKEGSCILFLDSLKMHRKDKVARIIRKWLDFEWKRKHGIEDPKQKFFISRDMQLLTPKIPYQENGCDCGVFVCRYAYGLYLMRRQMFTPEDINDNFKGMITNGSAFAFDMKDIARIRGEFTTLIDRLSPKYLAIKDAEEKAAKRAKKKAVAGETTVEKAVTVAASSEENENTPQKMAAEVIGELTTDL</sequence>
<dbReference type="GO" id="GO:0004197">
    <property type="term" value="F:cysteine-type endopeptidase activity"/>
    <property type="evidence" value="ECO:0000318"/>
    <property type="project" value="GO_Central"/>
</dbReference>